<gene>
    <name evidence="2" type="primary">Efcab12</name>
    <name evidence="2" type="ORF">CALNIC_R07202</name>
</gene>
<feature type="compositionally biased region" description="Low complexity" evidence="1">
    <location>
        <begin position="346"/>
        <end position="356"/>
    </location>
</feature>
<dbReference type="AlphaFoldDB" id="A0A7K6TG04"/>
<feature type="region of interest" description="Disordered" evidence="1">
    <location>
        <begin position="163"/>
        <end position="263"/>
    </location>
</feature>
<feature type="compositionally biased region" description="Basic and acidic residues" evidence="1">
    <location>
        <begin position="241"/>
        <end position="255"/>
    </location>
</feature>
<dbReference type="InterPro" id="IPR042847">
    <property type="entry name" value="EFC12"/>
</dbReference>
<reference evidence="2 3" key="1">
    <citation type="submission" date="2019-09" db="EMBL/GenBank/DDBJ databases">
        <title>Bird 10,000 Genomes (B10K) Project - Family phase.</title>
        <authorList>
            <person name="Zhang G."/>
        </authorList>
    </citation>
    <scope>NUCLEOTIDE SEQUENCE [LARGE SCALE GENOMIC DNA]</scope>
    <source>
        <strain evidence="2">OUT-0007</strain>
        <tissue evidence="2">Blood</tissue>
    </source>
</reference>
<comment type="caution">
    <text evidence="2">The sequence shown here is derived from an EMBL/GenBank/DDBJ whole genome shotgun (WGS) entry which is preliminary data.</text>
</comment>
<organism evidence="2 3">
    <name type="scientific">Caloenas nicobarica</name>
    <name type="common">Nicobar pigeon</name>
    <dbReference type="NCBI Taxonomy" id="187106"/>
    <lineage>
        <taxon>Eukaryota</taxon>
        <taxon>Metazoa</taxon>
        <taxon>Chordata</taxon>
        <taxon>Craniata</taxon>
        <taxon>Vertebrata</taxon>
        <taxon>Euteleostomi</taxon>
        <taxon>Archelosauria</taxon>
        <taxon>Archosauria</taxon>
        <taxon>Dinosauria</taxon>
        <taxon>Saurischia</taxon>
        <taxon>Theropoda</taxon>
        <taxon>Coelurosauria</taxon>
        <taxon>Aves</taxon>
        <taxon>Neognathae</taxon>
        <taxon>Neoaves</taxon>
        <taxon>Columbimorphae</taxon>
        <taxon>Columbiformes</taxon>
        <taxon>Columbidae</taxon>
        <taxon>Caloenas</taxon>
    </lineage>
</organism>
<keyword evidence="3" id="KW-1185">Reference proteome</keyword>
<sequence>AWIEARRKFRAELESLGDVKKWLSNKPSLSAQEIRYLRRIKANRRAALEAAATDSPDVTGPVGGSIYFKLNIPLVCALYPQALVTLQNLLEKQQLRMVDVFLKAGRDGRKIERADFIRTEVPISDEDLEDVAISLTSSQPGNFIRLEDLIDCQKQWLEMRKEQARETKREARFQNTTHKTSTCPPPDTTAKGKKPHAPTKPKRTLISLDLPPIIAEPERRRVSCEEMEEIGKLSREKRRTQKDTDSPTERKEKSRVTRSGDGPIAEHCLLSTVGTDLGELVDRYRRKALVSYLGSSARCRERGIRITEPTLQRGLLHPGDKIIRDGEGIGRIRQPGGYYSMGGADGSTAGSSSGAGQEPGSQAKNVKKRSLRRNKKQKSSDNNFWPGHLLDKLCLYFPEKQHDRAHPLFSCVHPTKPAYRCI</sequence>
<accession>A0A7K6TG04</accession>
<evidence type="ECO:0000313" key="2">
    <source>
        <dbReference type="EMBL" id="NWX09423.1"/>
    </source>
</evidence>
<feature type="compositionally biased region" description="Basic and acidic residues" evidence="1">
    <location>
        <begin position="163"/>
        <end position="172"/>
    </location>
</feature>
<feature type="compositionally biased region" description="Polar residues" evidence="1">
    <location>
        <begin position="173"/>
        <end position="182"/>
    </location>
</feature>
<feature type="compositionally biased region" description="Basic and acidic residues" evidence="1">
    <location>
        <begin position="216"/>
        <end position="234"/>
    </location>
</feature>
<feature type="region of interest" description="Disordered" evidence="1">
    <location>
        <begin position="334"/>
        <end position="383"/>
    </location>
</feature>
<evidence type="ECO:0000256" key="1">
    <source>
        <dbReference type="SAM" id="MobiDB-lite"/>
    </source>
</evidence>
<feature type="compositionally biased region" description="Basic residues" evidence="1">
    <location>
        <begin position="365"/>
        <end position="377"/>
    </location>
</feature>
<dbReference type="PANTHER" id="PTHR47225:SF1">
    <property type="entry name" value="EF-HAND CALCIUM-BINDING DOMAIN-CONTAINING PROTEIN 12"/>
    <property type="match status" value="1"/>
</dbReference>
<dbReference type="EMBL" id="VZSB01003326">
    <property type="protein sequence ID" value="NWX09423.1"/>
    <property type="molecule type" value="Genomic_DNA"/>
</dbReference>
<dbReference type="PANTHER" id="PTHR47225">
    <property type="entry name" value="EF-HAND CALCIUM-BINDING DOMAIN-CONTAINING PROTEIN 12"/>
    <property type="match status" value="1"/>
</dbReference>
<name>A0A7K6TG04_CALNI</name>
<feature type="non-terminal residue" evidence="2">
    <location>
        <position position="1"/>
    </location>
</feature>
<dbReference type="Proteomes" id="UP000546235">
    <property type="component" value="Unassembled WGS sequence"/>
</dbReference>
<proteinExistence type="predicted"/>
<feature type="non-terminal residue" evidence="2">
    <location>
        <position position="422"/>
    </location>
</feature>
<feature type="compositionally biased region" description="Basic residues" evidence="1">
    <location>
        <begin position="191"/>
        <end position="203"/>
    </location>
</feature>
<protein>
    <submittedName>
        <fullName evidence="2">EFC12 protein</fullName>
    </submittedName>
</protein>
<evidence type="ECO:0000313" key="3">
    <source>
        <dbReference type="Proteomes" id="UP000546235"/>
    </source>
</evidence>